<proteinExistence type="inferred from homology"/>
<dbReference type="PANTHER" id="PTHR43725">
    <property type="entry name" value="UDP-GLUCOSE 4-EPIMERASE"/>
    <property type="match status" value="1"/>
</dbReference>
<evidence type="ECO:0000313" key="11">
    <source>
        <dbReference type="Proteomes" id="UP000276776"/>
    </source>
</evidence>
<comment type="similarity">
    <text evidence="8">Belongs to the NAD(P)-dependent epimerase/dehydratase family.</text>
</comment>
<comment type="catalytic activity">
    <reaction evidence="1">
        <text>UDP-N-acetyl-alpha-D-glucosamine = UDP-N-acetyl-alpha-D-galactosamine</text>
        <dbReference type="Rhea" id="RHEA:20517"/>
        <dbReference type="ChEBI" id="CHEBI:57705"/>
        <dbReference type="ChEBI" id="CHEBI:67138"/>
        <dbReference type="EC" id="5.1.3.7"/>
    </reaction>
</comment>
<evidence type="ECO:0000256" key="7">
    <source>
        <dbReference type="ARBA" id="ARBA00023235"/>
    </source>
</evidence>
<dbReference type="GO" id="GO:0005829">
    <property type="term" value="C:cytosol"/>
    <property type="evidence" value="ECO:0007669"/>
    <property type="project" value="TreeGrafter"/>
</dbReference>
<dbReference type="GO" id="GO:0003978">
    <property type="term" value="F:UDP-glucose 4-epimerase activity"/>
    <property type="evidence" value="ECO:0007669"/>
    <property type="project" value="UniProtKB-UniRule"/>
</dbReference>
<evidence type="ECO:0000256" key="3">
    <source>
        <dbReference type="ARBA" id="ARBA00001911"/>
    </source>
</evidence>
<dbReference type="OMA" id="RDYDTPD"/>
<evidence type="ECO:0000256" key="8">
    <source>
        <dbReference type="RuleBase" id="RU366046"/>
    </source>
</evidence>
<name>A0A0N5CU99_THECL</name>
<keyword evidence="5 8" id="KW-0520">NAD</keyword>
<comment type="subunit">
    <text evidence="8">Homodimer.</text>
</comment>
<sequence>MRILLTGAAGYIGSHVALELLQVGYDVVCVDNFSNSIQDADGNAVSLKHVSRIIGIEIPFVFADCCNERQLESVFKEYEIGGVVHLAGLKAVGESVENPLSYYHNNLVATLVVLKLCDKYNVKNFVFSSSATVYGCPEDLPLKESHVVGLGITNPYGHTKHMIERILMDLAIADESWKIIILRYFNPVGAHPSGLIGDNPKDIPNNLMPYVSQVAIGKLPVLKIFGTDFETPDGTGVRDYIHIVDLARGHVAAFDYIKRHLKIGCQVYNLGTGKGYSVLEMINAFEKVSGKKVKTKNSPRRAGDVACVYCDPSLAARDLGWKCEYGLEEMCRDLWNWQVKNPDGYVNINC</sequence>
<comment type="catalytic activity">
    <reaction evidence="2 8">
        <text>UDP-alpha-D-glucose = UDP-alpha-D-galactose</text>
        <dbReference type="Rhea" id="RHEA:22168"/>
        <dbReference type="ChEBI" id="CHEBI:58885"/>
        <dbReference type="ChEBI" id="CHEBI:66914"/>
        <dbReference type="EC" id="5.1.3.2"/>
    </reaction>
</comment>
<dbReference type="Pfam" id="PF01370">
    <property type="entry name" value="Epimerase"/>
    <property type="match status" value="1"/>
</dbReference>
<comment type="pathway">
    <text evidence="4 8">Carbohydrate metabolism; galactose metabolism.</text>
</comment>
<gene>
    <name evidence="10" type="ORF">TCLT_LOCUS3817</name>
</gene>
<dbReference type="EMBL" id="UYYF01004267">
    <property type="protein sequence ID" value="VDN00829.1"/>
    <property type="molecule type" value="Genomic_DNA"/>
</dbReference>
<dbReference type="InterPro" id="IPR036291">
    <property type="entry name" value="NAD(P)-bd_dom_sf"/>
</dbReference>
<reference evidence="10 11" key="2">
    <citation type="submission" date="2018-11" db="EMBL/GenBank/DDBJ databases">
        <authorList>
            <consortium name="Pathogen Informatics"/>
        </authorList>
    </citation>
    <scope>NUCLEOTIDE SEQUENCE [LARGE SCALE GENOMIC DNA]</scope>
</reference>
<dbReference type="STRING" id="103827.A0A0N5CU99"/>
<dbReference type="PRINTS" id="PR01713">
    <property type="entry name" value="NUCEPIMERASE"/>
</dbReference>
<evidence type="ECO:0000313" key="12">
    <source>
        <dbReference type="WBParaSite" id="TCLT_0000382801-mRNA-1"/>
    </source>
</evidence>
<dbReference type="NCBIfam" id="NF007956">
    <property type="entry name" value="PRK10675.1"/>
    <property type="match status" value="1"/>
</dbReference>
<dbReference type="NCBIfam" id="TIGR01179">
    <property type="entry name" value="galE"/>
    <property type="match status" value="1"/>
</dbReference>
<keyword evidence="11" id="KW-1185">Reference proteome</keyword>
<dbReference type="OrthoDB" id="9402762at2759"/>
<dbReference type="GO" id="GO:0003974">
    <property type="term" value="F:UDP-N-acetylglucosamine 4-epimerase activity"/>
    <property type="evidence" value="ECO:0007669"/>
    <property type="project" value="UniProtKB-EC"/>
</dbReference>
<comment type="cofactor">
    <cofactor evidence="3 8">
        <name>NAD(+)</name>
        <dbReference type="ChEBI" id="CHEBI:57540"/>
    </cofactor>
</comment>
<evidence type="ECO:0000256" key="4">
    <source>
        <dbReference type="ARBA" id="ARBA00004947"/>
    </source>
</evidence>
<dbReference type="UniPathway" id="UPA00214"/>
<evidence type="ECO:0000256" key="2">
    <source>
        <dbReference type="ARBA" id="ARBA00000083"/>
    </source>
</evidence>
<keyword evidence="6" id="KW-0299">Galactose metabolism</keyword>
<dbReference type="EC" id="5.1.3.2" evidence="8"/>
<organism evidence="12">
    <name type="scientific">Thelazia callipaeda</name>
    <name type="common">Oriental eyeworm</name>
    <name type="synonym">Parasitic nematode</name>
    <dbReference type="NCBI Taxonomy" id="103827"/>
    <lineage>
        <taxon>Eukaryota</taxon>
        <taxon>Metazoa</taxon>
        <taxon>Ecdysozoa</taxon>
        <taxon>Nematoda</taxon>
        <taxon>Chromadorea</taxon>
        <taxon>Rhabditida</taxon>
        <taxon>Spirurina</taxon>
        <taxon>Spiruromorpha</taxon>
        <taxon>Thelazioidea</taxon>
        <taxon>Thelaziidae</taxon>
        <taxon>Thelazia</taxon>
    </lineage>
</organism>
<evidence type="ECO:0000313" key="10">
    <source>
        <dbReference type="EMBL" id="VDN00829.1"/>
    </source>
</evidence>
<dbReference type="CDD" id="cd05247">
    <property type="entry name" value="UDP_G4E_1_SDR_e"/>
    <property type="match status" value="1"/>
</dbReference>
<dbReference type="Proteomes" id="UP000276776">
    <property type="component" value="Unassembled WGS sequence"/>
</dbReference>
<reference evidence="12" key="1">
    <citation type="submission" date="2017-02" db="UniProtKB">
        <authorList>
            <consortium name="WormBaseParasite"/>
        </authorList>
    </citation>
    <scope>IDENTIFICATION</scope>
</reference>
<evidence type="ECO:0000256" key="6">
    <source>
        <dbReference type="ARBA" id="ARBA00023144"/>
    </source>
</evidence>
<accession>A0A0N5CU99</accession>
<dbReference type="GO" id="GO:0033499">
    <property type="term" value="P:galactose catabolic process via UDP-galactose, Leloir pathway"/>
    <property type="evidence" value="ECO:0007669"/>
    <property type="project" value="TreeGrafter"/>
</dbReference>
<keyword evidence="7 8" id="KW-0413">Isomerase</keyword>
<dbReference type="AlphaFoldDB" id="A0A0N5CU99"/>
<dbReference type="SUPFAM" id="SSF51735">
    <property type="entry name" value="NAD(P)-binding Rossmann-fold domains"/>
    <property type="match status" value="1"/>
</dbReference>
<evidence type="ECO:0000256" key="1">
    <source>
        <dbReference type="ARBA" id="ARBA00000014"/>
    </source>
</evidence>
<evidence type="ECO:0000256" key="5">
    <source>
        <dbReference type="ARBA" id="ARBA00023027"/>
    </source>
</evidence>
<keyword evidence="8" id="KW-0119">Carbohydrate metabolism</keyword>
<dbReference type="WBParaSite" id="TCLT_0000382801-mRNA-1">
    <property type="protein sequence ID" value="TCLT_0000382801-mRNA-1"/>
    <property type="gene ID" value="TCLT_0000382801"/>
</dbReference>
<dbReference type="PANTHER" id="PTHR43725:SF47">
    <property type="entry name" value="UDP-GLUCOSE 4-EPIMERASE"/>
    <property type="match status" value="1"/>
</dbReference>
<evidence type="ECO:0000259" key="9">
    <source>
        <dbReference type="Pfam" id="PF01370"/>
    </source>
</evidence>
<dbReference type="InterPro" id="IPR001509">
    <property type="entry name" value="Epimerase_deHydtase"/>
</dbReference>
<dbReference type="InterPro" id="IPR005886">
    <property type="entry name" value="UDP_G4E"/>
</dbReference>
<feature type="domain" description="NAD-dependent epimerase/dehydratase" evidence="9">
    <location>
        <begin position="3"/>
        <end position="262"/>
    </location>
</feature>
<protein>
    <recommendedName>
        <fullName evidence="8">UDP-glucose 4-epimerase</fullName>
        <ecNumber evidence="8">5.1.3.2</ecNumber>
    </recommendedName>
</protein>
<dbReference type="Gene3D" id="3.90.25.10">
    <property type="entry name" value="UDP-galactose 4-epimerase, domain 1"/>
    <property type="match status" value="1"/>
</dbReference>
<dbReference type="Gene3D" id="3.40.50.720">
    <property type="entry name" value="NAD(P)-binding Rossmann-like Domain"/>
    <property type="match status" value="1"/>
</dbReference>